<name>A0A7Y9UU39_9ACTN</name>
<evidence type="ECO:0000256" key="2">
    <source>
        <dbReference type="ARBA" id="ARBA00023002"/>
    </source>
</evidence>
<dbReference type="AlphaFoldDB" id="A0A7Y9UU39"/>
<evidence type="ECO:0000259" key="3">
    <source>
        <dbReference type="SMART" id="SM00903"/>
    </source>
</evidence>
<gene>
    <name evidence="4" type="ORF">BJ980_002832</name>
</gene>
<proteinExistence type="inferred from homology"/>
<dbReference type="SUPFAM" id="SSF50475">
    <property type="entry name" value="FMN-binding split barrel"/>
    <property type="match status" value="1"/>
</dbReference>
<dbReference type="GO" id="GO:0010181">
    <property type="term" value="F:FMN binding"/>
    <property type="evidence" value="ECO:0007669"/>
    <property type="project" value="InterPro"/>
</dbReference>
<keyword evidence="5" id="KW-1185">Reference proteome</keyword>
<dbReference type="RefSeq" id="WP_218855518.1">
    <property type="nucleotide sequence ID" value="NZ_JACCAA010000001.1"/>
</dbReference>
<dbReference type="PANTHER" id="PTHR30466">
    <property type="entry name" value="FLAVIN REDUCTASE"/>
    <property type="match status" value="1"/>
</dbReference>
<feature type="domain" description="Flavin reductase like" evidence="3">
    <location>
        <begin position="23"/>
        <end position="166"/>
    </location>
</feature>
<dbReference type="EMBL" id="JACCAA010000001">
    <property type="protein sequence ID" value="NYG59909.1"/>
    <property type="molecule type" value="Genomic_DNA"/>
</dbReference>
<dbReference type="Proteomes" id="UP000540656">
    <property type="component" value="Unassembled WGS sequence"/>
</dbReference>
<sequence length="192" mass="20748">MSIDLGPAPQHSAVDPMAMRRAMGIFASGVTVVTGLDDDGPVGFACQSFASVSLDPPLVLFCADHGGRSWPRIRATGRFSVNVLGEDQDELCGRFGSSRGARFDGLDWSVSAWGTPSLPHVMLRVHAEVHDVHTAGDHDIVIGRVLELEPGTPERPMLFYRGKFGVDHVDQARDGQALLESGLDWANSNRWG</sequence>
<dbReference type="Gene3D" id="2.30.110.10">
    <property type="entry name" value="Electron Transport, Fmn-binding Protein, Chain A"/>
    <property type="match status" value="1"/>
</dbReference>
<evidence type="ECO:0000256" key="1">
    <source>
        <dbReference type="ARBA" id="ARBA00008898"/>
    </source>
</evidence>
<evidence type="ECO:0000313" key="4">
    <source>
        <dbReference type="EMBL" id="NYG59909.1"/>
    </source>
</evidence>
<dbReference type="Pfam" id="PF01613">
    <property type="entry name" value="Flavin_Reduct"/>
    <property type="match status" value="1"/>
</dbReference>
<dbReference type="InterPro" id="IPR012349">
    <property type="entry name" value="Split_barrel_FMN-bd"/>
</dbReference>
<reference evidence="4 5" key="1">
    <citation type="submission" date="2020-07" db="EMBL/GenBank/DDBJ databases">
        <title>Sequencing the genomes of 1000 actinobacteria strains.</title>
        <authorList>
            <person name="Klenk H.-P."/>
        </authorList>
    </citation>
    <scope>NUCLEOTIDE SEQUENCE [LARGE SCALE GENOMIC DNA]</scope>
    <source>
        <strain evidence="4 5">DSM 23819</strain>
    </source>
</reference>
<dbReference type="SMART" id="SM00903">
    <property type="entry name" value="Flavin_Reduct"/>
    <property type="match status" value="1"/>
</dbReference>
<organism evidence="4 5">
    <name type="scientific">Nocardioides daedukensis</name>
    <dbReference type="NCBI Taxonomy" id="634462"/>
    <lineage>
        <taxon>Bacteria</taxon>
        <taxon>Bacillati</taxon>
        <taxon>Actinomycetota</taxon>
        <taxon>Actinomycetes</taxon>
        <taxon>Propionibacteriales</taxon>
        <taxon>Nocardioidaceae</taxon>
        <taxon>Nocardioides</taxon>
    </lineage>
</organism>
<evidence type="ECO:0000313" key="5">
    <source>
        <dbReference type="Proteomes" id="UP000540656"/>
    </source>
</evidence>
<dbReference type="InterPro" id="IPR002563">
    <property type="entry name" value="Flavin_Rdtase-like_dom"/>
</dbReference>
<comment type="caution">
    <text evidence="4">The sequence shown here is derived from an EMBL/GenBank/DDBJ whole genome shotgun (WGS) entry which is preliminary data.</text>
</comment>
<dbReference type="PANTHER" id="PTHR30466:SF11">
    <property type="entry name" value="FLAVIN-DEPENDENT MONOOXYGENASE, REDUCTASE SUBUNIT HSAB"/>
    <property type="match status" value="1"/>
</dbReference>
<dbReference type="InterPro" id="IPR050268">
    <property type="entry name" value="NADH-dep_flavin_reductase"/>
</dbReference>
<dbReference type="GO" id="GO:0042602">
    <property type="term" value="F:riboflavin reductase (NADPH) activity"/>
    <property type="evidence" value="ECO:0007669"/>
    <property type="project" value="TreeGrafter"/>
</dbReference>
<protein>
    <submittedName>
        <fullName evidence="4">Flavin reductase (DIM6/NTAB) family NADH-FMN oxidoreductase RutF</fullName>
    </submittedName>
</protein>
<comment type="similarity">
    <text evidence="1">Belongs to the non-flavoprotein flavin reductase family.</text>
</comment>
<keyword evidence="2" id="KW-0560">Oxidoreductase</keyword>
<accession>A0A7Y9UU39</accession>